<reference evidence="6" key="1">
    <citation type="submission" date="2016-09" db="EMBL/GenBank/DDBJ databases">
        <title>Draft genome sequence of a novel species of the family Streptococcaceae isolated from flowers.</title>
        <authorList>
            <person name="Chuah L.-O."/>
            <person name="Yap K.-P."/>
            <person name="Thong K.L."/>
            <person name="Liong M.T."/>
            <person name="Ahmad R."/>
            <person name="Rusul G."/>
        </authorList>
    </citation>
    <scope>NUCLEOTIDE SEQUENCE [LARGE SCALE GENOMIC DNA]</scope>
    <source>
        <strain evidence="6">HibF3</strain>
    </source>
</reference>
<dbReference type="Proteomes" id="UP000177273">
    <property type="component" value="Unassembled WGS sequence"/>
</dbReference>
<evidence type="ECO:0000259" key="4">
    <source>
        <dbReference type="PROSITE" id="PS50943"/>
    </source>
</evidence>
<dbReference type="SMART" id="SM00530">
    <property type="entry name" value="HTH_XRE"/>
    <property type="match status" value="1"/>
</dbReference>
<evidence type="ECO:0000313" key="6">
    <source>
        <dbReference type="Proteomes" id="UP000177273"/>
    </source>
</evidence>
<keyword evidence="3" id="KW-0804">Transcription</keyword>
<evidence type="ECO:0000256" key="1">
    <source>
        <dbReference type="ARBA" id="ARBA00023015"/>
    </source>
</evidence>
<dbReference type="SUPFAM" id="SSF51306">
    <property type="entry name" value="LexA/Signal peptidase"/>
    <property type="match status" value="1"/>
</dbReference>
<dbReference type="GO" id="GO:0003677">
    <property type="term" value="F:DNA binding"/>
    <property type="evidence" value="ECO:0007669"/>
    <property type="project" value="UniProtKB-KW"/>
</dbReference>
<keyword evidence="6" id="KW-1185">Reference proteome</keyword>
<sequence length="290" mass="32784">MARGELTPQDVKNRQIISDNINKLIDRGGLRQIDIHRATGIPKSTLTGYVKGTSSPTTSNMEKLAEYFNVDIGDIDPRFASGENSDTYEIKENKFKSILNDIQDISGKLTEDYQKRVLEYARDQFELQTAKNNNIRKLSFTNQASTSTETKNDKVVAFPSLTEVHAIAKSAAGFGYNYDENEFYTVYTDREDLPDFDFATYVSGDSMEPNYHDGDVVLVRQNYSAPDGGIYIVDYDGKSFIKQTFVDDDQLILSSLNKKYDDKILPIPPDEYTYWNIAGEVIDSFTPIEG</sequence>
<name>A0A9Q5P0A4_9LACT</name>
<dbReference type="CDD" id="cd00093">
    <property type="entry name" value="HTH_XRE"/>
    <property type="match status" value="1"/>
</dbReference>
<gene>
    <name evidence="5" type="ORF">BG262_10130</name>
</gene>
<dbReference type="Pfam" id="PF00717">
    <property type="entry name" value="Peptidase_S24"/>
    <property type="match status" value="1"/>
</dbReference>
<protein>
    <recommendedName>
        <fullName evidence="4">HTH cro/C1-type domain-containing protein</fullName>
    </recommendedName>
</protein>
<organism evidence="5 6">
    <name type="scientific">Floricoccus penangensis</name>
    <dbReference type="NCBI Taxonomy" id="1859475"/>
    <lineage>
        <taxon>Bacteria</taxon>
        <taxon>Bacillati</taxon>
        <taxon>Bacillota</taxon>
        <taxon>Bacilli</taxon>
        <taxon>Lactobacillales</taxon>
        <taxon>Streptococcaceae</taxon>
        <taxon>Floricoccus</taxon>
    </lineage>
</organism>
<dbReference type="AlphaFoldDB" id="A0A9Q5P0A4"/>
<dbReference type="PANTHER" id="PTHR40661:SF1">
    <property type="entry name" value="HTH CRO_C1-TYPE DOMAIN-CONTAINING PROTEIN"/>
    <property type="match status" value="1"/>
</dbReference>
<feature type="domain" description="HTH cro/C1-type" evidence="4">
    <location>
        <begin position="37"/>
        <end position="75"/>
    </location>
</feature>
<dbReference type="SUPFAM" id="SSF47413">
    <property type="entry name" value="lambda repressor-like DNA-binding domains"/>
    <property type="match status" value="1"/>
</dbReference>
<dbReference type="InterPro" id="IPR039418">
    <property type="entry name" value="LexA-like"/>
</dbReference>
<dbReference type="Gene3D" id="1.10.260.40">
    <property type="entry name" value="lambda repressor-like DNA-binding domains"/>
    <property type="match status" value="1"/>
</dbReference>
<dbReference type="InterPro" id="IPR015927">
    <property type="entry name" value="Peptidase_S24_S26A/B/C"/>
</dbReference>
<evidence type="ECO:0000256" key="2">
    <source>
        <dbReference type="ARBA" id="ARBA00023125"/>
    </source>
</evidence>
<proteinExistence type="predicted"/>
<dbReference type="InterPro" id="IPR036286">
    <property type="entry name" value="LexA/Signal_pep-like_sf"/>
</dbReference>
<evidence type="ECO:0000256" key="3">
    <source>
        <dbReference type="ARBA" id="ARBA00023163"/>
    </source>
</evidence>
<dbReference type="PROSITE" id="PS50943">
    <property type="entry name" value="HTH_CROC1"/>
    <property type="match status" value="1"/>
</dbReference>
<dbReference type="EMBL" id="MKIQ01000008">
    <property type="protein sequence ID" value="OFI47412.1"/>
    <property type="molecule type" value="Genomic_DNA"/>
</dbReference>
<dbReference type="Pfam" id="PF01381">
    <property type="entry name" value="HTH_3"/>
    <property type="match status" value="1"/>
</dbReference>
<dbReference type="OrthoDB" id="2475196at2"/>
<dbReference type="Gene3D" id="2.10.109.10">
    <property type="entry name" value="Umud Fragment, subunit A"/>
    <property type="match status" value="1"/>
</dbReference>
<evidence type="ECO:0000313" key="5">
    <source>
        <dbReference type="EMBL" id="OFI47412.1"/>
    </source>
</evidence>
<comment type="caution">
    <text evidence="5">The sequence shown here is derived from an EMBL/GenBank/DDBJ whole genome shotgun (WGS) entry which is preliminary data.</text>
</comment>
<dbReference type="RefSeq" id="WP_070787450.1">
    <property type="nucleotide sequence ID" value="NZ_MKIQ01000008.1"/>
</dbReference>
<keyword evidence="1" id="KW-0805">Transcription regulation</keyword>
<accession>A0A9Q5P0A4</accession>
<dbReference type="CDD" id="cd06529">
    <property type="entry name" value="S24_LexA-like"/>
    <property type="match status" value="1"/>
</dbReference>
<keyword evidence="2" id="KW-0238">DNA-binding</keyword>
<dbReference type="InterPro" id="IPR010982">
    <property type="entry name" value="Lambda_DNA-bd_dom_sf"/>
</dbReference>
<dbReference type="PANTHER" id="PTHR40661">
    <property type="match status" value="1"/>
</dbReference>
<dbReference type="InterPro" id="IPR001387">
    <property type="entry name" value="Cro/C1-type_HTH"/>
</dbReference>